<reference evidence="2" key="2">
    <citation type="submission" date="2022-01" db="EMBL/GenBank/DDBJ databases">
        <authorList>
            <person name="Yamashiro T."/>
            <person name="Shiraishi A."/>
            <person name="Satake H."/>
            <person name="Nakayama K."/>
        </authorList>
    </citation>
    <scope>NUCLEOTIDE SEQUENCE</scope>
</reference>
<evidence type="ECO:0000256" key="1">
    <source>
        <dbReference type="SAM" id="MobiDB-lite"/>
    </source>
</evidence>
<evidence type="ECO:0000313" key="3">
    <source>
        <dbReference type="Proteomes" id="UP001151760"/>
    </source>
</evidence>
<proteinExistence type="predicted"/>
<dbReference type="Proteomes" id="UP001151760">
    <property type="component" value="Unassembled WGS sequence"/>
</dbReference>
<gene>
    <name evidence="2" type="ORF">Tco_0707269</name>
</gene>
<accession>A0ABQ4Y9S3</accession>
<sequence length="140" mass="15932">MNENKGIMPTKIELTLEQSQQGVSNDVLLYGGGRIPFQLKSDSLSHVHAQTTKTYYKHQDSRIKKAQELKTKTFVNSDIKDNSSKTKLRGRLLESFQEVAKYEHVGQDIRSQGGKDDQDKQGKDLEILKSKMKSKYNDKG</sequence>
<feature type="region of interest" description="Disordered" evidence="1">
    <location>
        <begin position="106"/>
        <end position="140"/>
    </location>
</feature>
<organism evidence="2 3">
    <name type="scientific">Tanacetum coccineum</name>
    <dbReference type="NCBI Taxonomy" id="301880"/>
    <lineage>
        <taxon>Eukaryota</taxon>
        <taxon>Viridiplantae</taxon>
        <taxon>Streptophyta</taxon>
        <taxon>Embryophyta</taxon>
        <taxon>Tracheophyta</taxon>
        <taxon>Spermatophyta</taxon>
        <taxon>Magnoliopsida</taxon>
        <taxon>eudicotyledons</taxon>
        <taxon>Gunneridae</taxon>
        <taxon>Pentapetalae</taxon>
        <taxon>asterids</taxon>
        <taxon>campanulids</taxon>
        <taxon>Asterales</taxon>
        <taxon>Asteraceae</taxon>
        <taxon>Asteroideae</taxon>
        <taxon>Anthemideae</taxon>
        <taxon>Anthemidinae</taxon>
        <taxon>Tanacetum</taxon>
    </lineage>
</organism>
<keyword evidence="3" id="KW-1185">Reference proteome</keyword>
<protein>
    <submittedName>
        <fullName evidence="2">Uncharacterized protein</fullName>
    </submittedName>
</protein>
<name>A0ABQ4Y9S3_9ASTR</name>
<reference evidence="2" key="1">
    <citation type="journal article" date="2022" name="Int. J. Mol. Sci.">
        <title>Draft Genome of Tanacetum Coccineum: Genomic Comparison of Closely Related Tanacetum-Family Plants.</title>
        <authorList>
            <person name="Yamashiro T."/>
            <person name="Shiraishi A."/>
            <person name="Nakayama K."/>
            <person name="Satake H."/>
        </authorList>
    </citation>
    <scope>NUCLEOTIDE SEQUENCE</scope>
</reference>
<evidence type="ECO:0000313" key="2">
    <source>
        <dbReference type="EMBL" id="GJS74428.1"/>
    </source>
</evidence>
<comment type="caution">
    <text evidence="2">The sequence shown here is derived from an EMBL/GenBank/DDBJ whole genome shotgun (WGS) entry which is preliminary data.</text>
</comment>
<dbReference type="EMBL" id="BQNB010010231">
    <property type="protein sequence ID" value="GJS74428.1"/>
    <property type="molecule type" value="Genomic_DNA"/>
</dbReference>